<accession>A0A410JNY4</accession>
<dbReference type="Proteomes" id="UP000287701">
    <property type="component" value="Chromosome"/>
</dbReference>
<organism evidence="2 3">
    <name type="scientific">Ornithobacterium rhinotracheale</name>
    <dbReference type="NCBI Taxonomy" id="28251"/>
    <lineage>
        <taxon>Bacteria</taxon>
        <taxon>Pseudomonadati</taxon>
        <taxon>Bacteroidota</taxon>
        <taxon>Flavobacteriia</taxon>
        <taxon>Flavobacteriales</taxon>
        <taxon>Weeksellaceae</taxon>
        <taxon>Ornithobacterium</taxon>
    </lineage>
</organism>
<sequence>MKAKLILSILSFIFLISCSNDDSQANDSLILKNEKELFSEIFFGNVPNNRKAKFQTELTSFKSTLNQNQLKQLNDVENLVMDNISKIDPSFFSKFNEEITSGDHIRIRNEMEKSVNLLEKASLNVPEIAEGFALSQELISEIDLAEFKNSDGSINIEKLNNHIEYKFDNKEVLCGPTFCFAFGYIAAGVSIALVVNYAVAVSVYKYAFGPKREKEQFSPNGHLKNEILIDKIAKSYAL</sequence>
<dbReference type="EMBL" id="CP035107">
    <property type="protein sequence ID" value="QAR29870.1"/>
    <property type="molecule type" value="Genomic_DNA"/>
</dbReference>
<dbReference type="Pfam" id="PF26137">
    <property type="entry name" value="Toxin_SdpC"/>
    <property type="match status" value="1"/>
</dbReference>
<dbReference type="InterPro" id="IPR023888">
    <property type="entry name" value="SdpC-like"/>
</dbReference>
<protein>
    <recommendedName>
        <fullName evidence="4">Antimicrobial peptide, SdpC family</fullName>
    </recommendedName>
</protein>
<dbReference type="AlphaFoldDB" id="A0A410JNY4"/>
<dbReference type="RefSeq" id="WP_128500388.1">
    <property type="nucleotide sequence ID" value="NZ_CP035107.1"/>
</dbReference>
<keyword evidence="1" id="KW-0472">Membrane</keyword>
<evidence type="ECO:0000313" key="3">
    <source>
        <dbReference type="Proteomes" id="UP000287701"/>
    </source>
</evidence>
<evidence type="ECO:0000313" key="2">
    <source>
        <dbReference type="EMBL" id="QAR29870.1"/>
    </source>
</evidence>
<feature type="transmembrane region" description="Helical" evidence="1">
    <location>
        <begin position="181"/>
        <end position="204"/>
    </location>
</feature>
<evidence type="ECO:0000256" key="1">
    <source>
        <dbReference type="SAM" id="Phobius"/>
    </source>
</evidence>
<name>A0A410JNY4_ORNRH</name>
<keyword evidence="1" id="KW-0812">Transmembrane</keyword>
<gene>
    <name evidence="2" type="ORF">EQP59_00085</name>
</gene>
<keyword evidence="1" id="KW-1133">Transmembrane helix</keyword>
<reference evidence="2 3" key="1">
    <citation type="submission" date="2019-01" db="EMBL/GenBank/DDBJ databases">
        <title>Whole Genome of Ornithobacterium rhinotracheale FARPER-174b.</title>
        <authorList>
            <person name="Tataje-Lavanda L.A."/>
            <person name="Montalvan A."/>
            <person name="Montesinos R."/>
            <person name="Zimic M."/>
            <person name="Fernandez-Sanchez M."/>
            <person name="Fernandez-Diaz M."/>
        </authorList>
    </citation>
    <scope>NUCLEOTIDE SEQUENCE [LARGE SCALE GENOMIC DNA]</scope>
    <source>
        <strain evidence="2 3">FARPER-174b</strain>
    </source>
</reference>
<proteinExistence type="predicted"/>
<dbReference type="PROSITE" id="PS51257">
    <property type="entry name" value="PROKAR_LIPOPROTEIN"/>
    <property type="match status" value="1"/>
</dbReference>
<evidence type="ECO:0008006" key="4">
    <source>
        <dbReference type="Google" id="ProtNLM"/>
    </source>
</evidence>